<dbReference type="Gene3D" id="3.40.50.150">
    <property type="entry name" value="Vaccinia Virus protein VP39"/>
    <property type="match status" value="1"/>
</dbReference>
<dbReference type="Proteomes" id="UP000831692">
    <property type="component" value="Chromosome"/>
</dbReference>
<dbReference type="GO" id="GO:0032259">
    <property type="term" value="P:methylation"/>
    <property type="evidence" value="ECO:0007669"/>
    <property type="project" value="UniProtKB-KW"/>
</dbReference>
<organism evidence="6 7">
    <name type="scientific">Enterococcus innesii</name>
    <dbReference type="NCBI Taxonomy" id="2839759"/>
    <lineage>
        <taxon>Bacteria</taxon>
        <taxon>Bacillati</taxon>
        <taxon>Bacillota</taxon>
        <taxon>Bacilli</taxon>
        <taxon>Lactobacillales</taxon>
        <taxon>Enterococcaceae</taxon>
        <taxon>Enterococcus</taxon>
    </lineage>
</organism>
<dbReference type="InterPro" id="IPR041698">
    <property type="entry name" value="Methyltransf_25"/>
</dbReference>
<keyword evidence="7" id="KW-1185">Reference proteome</keyword>
<gene>
    <name evidence="6" type="primary">yrrT</name>
    <name evidence="6" type="ORF">ENLAB_02670</name>
</gene>
<name>A0ABN6NNN1_9ENTE</name>
<evidence type="ECO:0000256" key="4">
    <source>
        <dbReference type="HAMAP-Rule" id="MF_02100"/>
    </source>
</evidence>
<comment type="function">
    <text evidence="4">Could be a S-adenosyl-L-methionine-dependent methyltransferase.</text>
</comment>
<dbReference type="SUPFAM" id="SSF53335">
    <property type="entry name" value="S-adenosyl-L-methionine-dependent methyltransferases"/>
    <property type="match status" value="1"/>
</dbReference>
<dbReference type="PANTHER" id="PTHR43861">
    <property type="entry name" value="TRANS-ACONITATE 2-METHYLTRANSFERASE-RELATED"/>
    <property type="match status" value="1"/>
</dbReference>
<dbReference type="InterPro" id="IPR023553">
    <property type="entry name" value="Uncharacterised_MeTfrase_YrrT"/>
</dbReference>
<reference evidence="6 7" key="1">
    <citation type="submission" date="2022-03" db="EMBL/GenBank/DDBJ databases">
        <title>Complete genome sequence of Enterococcus innesii DB-1.</title>
        <authorList>
            <person name="Fukuda D."/>
            <person name="Nolasco-Hipolito C."/>
        </authorList>
    </citation>
    <scope>NUCLEOTIDE SEQUENCE [LARGE SCALE GENOMIC DNA]</scope>
    <source>
        <strain evidence="6 7">DB-1</strain>
    </source>
</reference>
<comment type="similarity">
    <text evidence="4">Belongs to the methyltransferase superfamily. YrrT family.</text>
</comment>
<evidence type="ECO:0000256" key="3">
    <source>
        <dbReference type="ARBA" id="ARBA00022691"/>
    </source>
</evidence>
<dbReference type="HAMAP" id="MF_02100">
    <property type="entry name" value="Methyltr_YrrT"/>
    <property type="match status" value="1"/>
</dbReference>
<dbReference type="GO" id="GO:0008168">
    <property type="term" value="F:methyltransferase activity"/>
    <property type="evidence" value="ECO:0007669"/>
    <property type="project" value="UniProtKB-KW"/>
</dbReference>
<keyword evidence="2 4" id="KW-0808">Transferase</keyword>
<dbReference type="EC" id="2.1.1.-" evidence="4"/>
<proteinExistence type="inferred from homology"/>
<evidence type="ECO:0000313" key="6">
    <source>
        <dbReference type="EMBL" id="BDG66703.1"/>
    </source>
</evidence>
<feature type="binding site" evidence="4">
    <location>
        <position position="75"/>
    </location>
    <ligand>
        <name>S-adenosyl-L-methionine</name>
        <dbReference type="ChEBI" id="CHEBI:59789"/>
    </ligand>
</feature>
<dbReference type="InterPro" id="IPR029063">
    <property type="entry name" value="SAM-dependent_MTases_sf"/>
</dbReference>
<accession>A0ABN6NNN1</accession>
<dbReference type="CDD" id="cd02440">
    <property type="entry name" value="AdoMet_MTases"/>
    <property type="match status" value="1"/>
</dbReference>
<feature type="domain" description="Methyltransferase" evidence="5">
    <location>
        <begin position="50"/>
        <end position="142"/>
    </location>
</feature>
<dbReference type="Pfam" id="PF13649">
    <property type="entry name" value="Methyltransf_25"/>
    <property type="match status" value="1"/>
</dbReference>
<keyword evidence="1 4" id="KW-0489">Methyltransferase</keyword>
<sequence length="215" mass="24549">MMGREFIPIFSDWAAEYDETVAGKDEEYRAVFLKYEQLLAEIAEKAGRSVVEFGSGTGNLTQALLDQGKNVLAIEPSPEMRRIAKSKPSLSKVTFVDGDMEVFPEITDAIDTIVSTYVFHHLTEDEKQRVIGKYAAMLPKGGKVLFGDTMFLSLARKMELIDEARQAGHQRLAADLEREYYPVTADIERYFRQQGFTSRFKQINEYVWLVEAQRE</sequence>
<feature type="binding site" evidence="4">
    <location>
        <position position="99"/>
    </location>
    <ligand>
        <name>S-adenosyl-L-methionine</name>
        <dbReference type="ChEBI" id="CHEBI:59789"/>
    </ligand>
</feature>
<keyword evidence="3 4" id="KW-0949">S-adenosyl-L-methionine</keyword>
<dbReference type="EMBL" id="AP025635">
    <property type="protein sequence ID" value="BDG66703.1"/>
    <property type="molecule type" value="Genomic_DNA"/>
</dbReference>
<evidence type="ECO:0000256" key="1">
    <source>
        <dbReference type="ARBA" id="ARBA00022603"/>
    </source>
</evidence>
<dbReference type="PANTHER" id="PTHR43861:SF1">
    <property type="entry name" value="TRANS-ACONITATE 2-METHYLTRANSFERASE"/>
    <property type="match status" value="1"/>
</dbReference>
<evidence type="ECO:0000259" key="5">
    <source>
        <dbReference type="Pfam" id="PF13649"/>
    </source>
</evidence>
<protein>
    <recommendedName>
        <fullName evidence="4">Uncharacterized methyltransferase ENLAB_02670</fullName>
        <ecNumber evidence="4">2.1.1.-</ecNumber>
    </recommendedName>
</protein>
<evidence type="ECO:0000256" key="2">
    <source>
        <dbReference type="ARBA" id="ARBA00022679"/>
    </source>
</evidence>
<feature type="binding site" evidence="4">
    <location>
        <position position="54"/>
    </location>
    <ligand>
        <name>S-adenosyl-L-methionine</name>
        <dbReference type="ChEBI" id="CHEBI:59789"/>
    </ligand>
</feature>
<evidence type="ECO:0000313" key="7">
    <source>
        <dbReference type="Proteomes" id="UP000831692"/>
    </source>
</evidence>